<reference evidence="2" key="1">
    <citation type="journal article" date="2022" name="Mol. Ecol. Resour.">
        <title>The genomes of chicory, endive, great burdock and yacon provide insights into Asteraceae palaeo-polyploidization history and plant inulin production.</title>
        <authorList>
            <person name="Fan W."/>
            <person name="Wang S."/>
            <person name="Wang H."/>
            <person name="Wang A."/>
            <person name="Jiang F."/>
            <person name="Liu H."/>
            <person name="Zhao H."/>
            <person name="Xu D."/>
            <person name="Zhang Y."/>
        </authorList>
    </citation>
    <scope>NUCLEOTIDE SEQUENCE [LARGE SCALE GENOMIC DNA]</scope>
    <source>
        <strain evidence="2">cv. Niubang</strain>
    </source>
</reference>
<proteinExistence type="predicted"/>
<dbReference type="EMBL" id="CM042047">
    <property type="protein sequence ID" value="KAI3770890.1"/>
    <property type="molecule type" value="Genomic_DNA"/>
</dbReference>
<sequence>MIPQAFARMSAVYGGTYMLNKPECKVTKVGKVARAICIMSHPLPNTNYAHSTQVILPQKQLGRKSDMDLLCCSYSHNVAPKGKYIAFVTTEAKTDIPEQELKPGIDLLGPVDQIFFDTYDRYEPTNKGVEDQCFISTLAFGHLGLGLYGMIKEDQIVKLSNGERLDLVIGAIEGVVQEVRATVNRGSLGAIQ</sequence>
<organism evidence="1 2">
    <name type="scientific">Arctium lappa</name>
    <name type="common">Greater burdock</name>
    <name type="synonym">Lappa major</name>
    <dbReference type="NCBI Taxonomy" id="4217"/>
    <lineage>
        <taxon>Eukaryota</taxon>
        <taxon>Viridiplantae</taxon>
        <taxon>Streptophyta</taxon>
        <taxon>Embryophyta</taxon>
        <taxon>Tracheophyta</taxon>
        <taxon>Spermatophyta</taxon>
        <taxon>Magnoliopsida</taxon>
        <taxon>eudicotyledons</taxon>
        <taxon>Gunneridae</taxon>
        <taxon>Pentapetalae</taxon>
        <taxon>asterids</taxon>
        <taxon>campanulids</taxon>
        <taxon>Asterales</taxon>
        <taxon>Asteraceae</taxon>
        <taxon>Carduoideae</taxon>
        <taxon>Cardueae</taxon>
        <taxon>Arctiinae</taxon>
        <taxon>Arctium</taxon>
    </lineage>
</organism>
<comment type="caution">
    <text evidence="1">The sequence shown here is derived from an EMBL/GenBank/DDBJ whole genome shotgun (WGS) entry which is preliminary data.</text>
</comment>
<name>A0ACB9FJA0_ARCLA</name>
<evidence type="ECO:0000313" key="1">
    <source>
        <dbReference type="EMBL" id="KAI3770890.1"/>
    </source>
</evidence>
<gene>
    <name evidence="1" type="ORF">L6452_02038</name>
</gene>
<reference evidence="1 2" key="2">
    <citation type="journal article" date="2022" name="Mol. Ecol. Resour.">
        <title>The genomes of chicory, endive, great burdock and yacon provide insights into Asteraceae paleo-polyploidization history and plant inulin production.</title>
        <authorList>
            <person name="Fan W."/>
            <person name="Wang S."/>
            <person name="Wang H."/>
            <person name="Wang A."/>
            <person name="Jiang F."/>
            <person name="Liu H."/>
            <person name="Zhao H."/>
            <person name="Xu D."/>
            <person name="Zhang Y."/>
        </authorList>
    </citation>
    <scope>NUCLEOTIDE SEQUENCE [LARGE SCALE GENOMIC DNA]</scope>
    <source>
        <strain evidence="2">cv. Niubang</strain>
    </source>
</reference>
<keyword evidence="2" id="KW-1185">Reference proteome</keyword>
<accession>A0ACB9FJA0</accession>
<dbReference type="Proteomes" id="UP001055879">
    <property type="component" value="Linkage Group LG01"/>
</dbReference>
<evidence type="ECO:0000313" key="2">
    <source>
        <dbReference type="Proteomes" id="UP001055879"/>
    </source>
</evidence>
<protein>
    <submittedName>
        <fullName evidence="1">Uncharacterized protein</fullName>
    </submittedName>
</protein>